<dbReference type="GO" id="GO:0015562">
    <property type="term" value="F:efflux transmembrane transporter activity"/>
    <property type="evidence" value="ECO:0007669"/>
    <property type="project" value="InterPro"/>
</dbReference>
<evidence type="ECO:0000313" key="4">
    <source>
        <dbReference type="EMBL" id="QCI78824.1"/>
    </source>
</evidence>
<sequence>MNRLIAAALAAASCASIAQAQTAPTAVVAPPLTLEDALALARAASPSNDAGDAGVRSADAARRVAGLRPNPELQVQSENVAGSGAYRGLSSAETTVGLALPIELGGKRSARIGVADARGARARIAAAILRADLELTVTQAYAEAIAAERRLDIARTQVGIATEGLRVATDRVQVGATSPIDQQRAEVAAVNARAALEKAERAVLVARANLGRLLGRSVAEPLDMAWFDRAGGIGPVITVDPDGTLALAAARADLATANAQVRLARAQRIPDLTVSAGARRLEATNDVAAVVGVSIPIPLFNTGKAALDQARADRDQADALTRLARLDAARAIASAQADVANAATAARAAGGPVLAAAQEAARIARIGYGQGKFGQLELLDAERTLAETRAAWVDALAAYHDAVARLRRLTQPVPTDIQIPETIDDHER</sequence>
<feature type="chain" id="PRO_5020331226" evidence="3">
    <location>
        <begin position="21"/>
        <end position="428"/>
    </location>
</feature>
<reference evidence="5" key="1">
    <citation type="submission" date="2019-04" db="EMBL/GenBank/DDBJ databases">
        <title>Complete genome sequence of Sphingomonas sp. W1-2-3.</title>
        <authorList>
            <person name="Im W.T."/>
        </authorList>
    </citation>
    <scope>NUCLEOTIDE SEQUENCE [LARGE SCALE GENOMIC DNA]</scope>
    <source>
        <strain evidence="5">W1-2-3</strain>
    </source>
</reference>
<dbReference type="InterPro" id="IPR010131">
    <property type="entry name" value="MdtP/NodT-like"/>
</dbReference>
<feature type="coiled-coil region" evidence="2">
    <location>
        <begin position="180"/>
        <end position="209"/>
    </location>
</feature>
<keyword evidence="3" id="KW-0732">Signal</keyword>
<gene>
    <name evidence="4" type="ORF">E6W36_01970</name>
</gene>
<evidence type="ECO:0000313" key="5">
    <source>
        <dbReference type="Proteomes" id="UP000298714"/>
    </source>
</evidence>
<dbReference type="SUPFAM" id="SSF56954">
    <property type="entry name" value="Outer membrane efflux proteins (OEP)"/>
    <property type="match status" value="1"/>
</dbReference>
<dbReference type="PANTHER" id="PTHR30203:SF24">
    <property type="entry name" value="BLR4935 PROTEIN"/>
    <property type="match status" value="1"/>
</dbReference>
<feature type="signal peptide" evidence="3">
    <location>
        <begin position="1"/>
        <end position="20"/>
    </location>
</feature>
<proteinExistence type="inferred from homology"/>
<protein>
    <submittedName>
        <fullName evidence="4">TolC family protein</fullName>
    </submittedName>
</protein>
<evidence type="ECO:0000256" key="1">
    <source>
        <dbReference type="ARBA" id="ARBA00007613"/>
    </source>
</evidence>
<keyword evidence="5" id="KW-1185">Reference proteome</keyword>
<dbReference type="RefSeq" id="WP_222873592.1">
    <property type="nucleotide sequence ID" value="NZ_CP039704.1"/>
</dbReference>
<dbReference type="Proteomes" id="UP000298714">
    <property type="component" value="Chromosome"/>
</dbReference>
<evidence type="ECO:0000256" key="2">
    <source>
        <dbReference type="SAM" id="Coils"/>
    </source>
</evidence>
<name>A0A4D7BZC5_9SPHN</name>
<dbReference type="InterPro" id="IPR003423">
    <property type="entry name" value="OMP_efflux"/>
</dbReference>
<keyword evidence="2" id="KW-0175">Coiled coil</keyword>
<dbReference type="Pfam" id="PF02321">
    <property type="entry name" value="OEP"/>
    <property type="match status" value="2"/>
</dbReference>
<evidence type="ECO:0000256" key="3">
    <source>
        <dbReference type="SAM" id="SignalP"/>
    </source>
</evidence>
<dbReference type="PANTHER" id="PTHR30203">
    <property type="entry name" value="OUTER MEMBRANE CATION EFFLUX PROTEIN"/>
    <property type="match status" value="1"/>
</dbReference>
<accession>A0A4D7BZC5</accession>
<dbReference type="EMBL" id="CP039704">
    <property type="protein sequence ID" value="QCI78824.1"/>
    <property type="molecule type" value="Genomic_DNA"/>
</dbReference>
<organism evidence="4 5">
    <name type="scientific">Hankyongella ginsenosidimutans</name>
    <dbReference type="NCBI Taxonomy" id="1763828"/>
    <lineage>
        <taxon>Bacteria</taxon>
        <taxon>Pseudomonadati</taxon>
        <taxon>Pseudomonadota</taxon>
        <taxon>Alphaproteobacteria</taxon>
        <taxon>Sphingomonadales</taxon>
        <taxon>Sphingomonadaceae</taxon>
        <taxon>Hankyongella</taxon>
    </lineage>
</organism>
<dbReference type="AlphaFoldDB" id="A0A4D7BZC5"/>
<dbReference type="KEGG" id="hgn:E6W36_01970"/>
<comment type="similarity">
    <text evidence="1">Belongs to the outer membrane factor (OMF) (TC 1.B.17) family.</text>
</comment>
<dbReference type="Gene3D" id="1.20.1600.10">
    <property type="entry name" value="Outer membrane efflux proteins (OEP)"/>
    <property type="match status" value="1"/>
</dbReference>